<keyword evidence="2" id="KW-1133">Transmembrane helix</keyword>
<accession>V5HQ31</accession>
<dbReference type="AlphaFoldDB" id="V5HQ31"/>
<dbReference type="EMBL" id="GANP01006586">
    <property type="protein sequence ID" value="JAB77882.1"/>
    <property type="molecule type" value="mRNA"/>
</dbReference>
<keyword evidence="2" id="KW-0812">Transmembrane</keyword>
<evidence type="ECO:0000313" key="3">
    <source>
        <dbReference type="EMBL" id="JAB77882.1"/>
    </source>
</evidence>
<feature type="transmembrane region" description="Helical" evidence="2">
    <location>
        <begin position="12"/>
        <end position="31"/>
    </location>
</feature>
<evidence type="ECO:0000256" key="1">
    <source>
        <dbReference type="SAM" id="MobiDB-lite"/>
    </source>
</evidence>
<name>V5HQ31_IXORI</name>
<organism evidence="3">
    <name type="scientific">Ixodes ricinus</name>
    <name type="common">Common tick</name>
    <name type="synonym">Acarus ricinus</name>
    <dbReference type="NCBI Taxonomy" id="34613"/>
    <lineage>
        <taxon>Eukaryota</taxon>
        <taxon>Metazoa</taxon>
        <taxon>Ecdysozoa</taxon>
        <taxon>Arthropoda</taxon>
        <taxon>Chelicerata</taxon>
        <taxon>Arachnida</taxon>
        <taxon>Acari</taxon>
        <taxon>Parasitiformes</taxon>
        <taxon>Ixodida</taxon>
        <taxon>Ixodoidea</taxon>
        <taxon>Ixodidae</taxon>
        <taxon>Ixodinae</taxon>
        <taxon>Ixodes</taxon>
    </lineage>
</organism>
<feature type="non-terminal residue" evidence="3">
    <location>
        <position position="1"/>
    </location>
</feature>
<keyword evidence="2" id="KW-0472">Membrane</keyword>
<evidence type="ECO:0000256" key="2">
    <source>
        <dbReference type="SAM" id="Phobius"/>
    </source>
</evidence>
<feature type="compositionally biased region" description="Low complexity" evidence="1">
    <location>
        <begin position="117"/>
        <end position="132"/>
    </location>
</feature>
<proteinExistence type="evidence at transcript level"/>
<feature type="non-terminal residue" evidence="3">
    <location>
        <position position="150"/>
    </location>
</feature>
<reference evidence="3" key="1">
    <citation type="journal article" date="2015" name="Sci. Rep.">
        <title>Tissue- and time-dependent transcription in Ixodes ricinus salivary glands and midguts when blood feeding on the vertebrate host.</title>
        <authorList>
            <person name="Kotsyfakis M."/>
            <person name="Schwarz A."/>
            <person name="Erhart J."/>
            <person name="Ribeiro J.M."/>
        </authorList>
    </citation>
    <scope>NUCLEOTIDE SEQUENCE</scope>
    <source>
        <tissue evidence="3">Salivary gland and midgut</tissue>
    </source>
</reference>
<sequence>ETRNQYTKIFSKGVIVAVAFGGILSTVIIVGCCVCCCKACCRSEHTTQTVVRTSPLAPATPVHSIQVGLRYPYPQGQQPYNQPWPPAQYGAHQPQQPYPPSYNPSYPQQQPYPPGNPEATATASAPTAPPASFEQMPMPPPPYDYKETRR</sequence>
<protein>
    <submittedName>
        <fullName evidence="3">Uncharacterized protein</fullName>
    </submittedName>
</protein>
<feature type="region of interest" description="Disordered" evidence="1">
    <location>
        <begin position="73"/>
        <end position="150"/>
    </location>
</feature>